<dbReference type="Proteomes" id="UP000053523">
    <property type="component" value="Unassembled WGS sequence"/>
</dbReference>
<evidence type="ECO:0000313" key="2">
    <source>
        <dbReference type="Proteomes" id="UP000053523"/>
    </source>
</evidence>
<dbReference type="EMBL" id="LORN02000011">
    <property type="protein sequence ID" value="PNN29462.1"/>
    <property type="molecule type" value="Genomic_DNA"/>
</dbReference>
<organism evidence="1 2">
    <name type="scientific">Staphylococcus haemolyticus</name>
    <dbReference type="NCBI Taxonomy" id="1283"/>
    <lineage>
        <taxon>Bacteria</taxon>
        <taxon>Bacillati</taxon>
        <taxon>Bacillota</taxon>
        <taxon>Bacilli</taxon>
        <taxon>Bacillales</taxon>
        <taxon>Staphylococcaceae</taxon>
        <taxon>Staphylococcus</taxon>
    </lineage>
</organism>
<name>A0A2K0AWQ8_STAHA</name>
<dbReference type="AlphaFoldDB" id="A0A2K0AWQ8"/>
<reference evidence="1 2" key="1">
    <citation type="submission" date="2017-12" db="EMBL/GenBank/DDBJ databases">
        <title>FDA dAtabase for Regulatory Grade micrObial Sequences (FDA-ARGOS): Supporting development and validation of Infectious Disease Dx tests.</title>
        <authorList>
            <person name="Hoffmann M."/>
            <person name="Allard M."/>
            <person name="Evans P."/>
            <person name="Brown E."/>
            <person name="Tallon L."/>
            <person name="Sadzewicz L."/>
            <person name="Sengamalay N."/>
            <person name="Ott S."/>
            <person name="Godinez A."/>
            <person name="Nagaraj S."/>
            <person name="Vavikolanu K."/>
            <person name="Aluvathingal J."/>
            <person name="Nadendla S."/>
            <person name="Sichtig H."/>
        </authorList>
    </citation>
    <scope>NUCLEOTIDE SEQUENCE [LARGE SCALE GENOMIC DNA]</scope>
    <source>
        <strain evidence="1 2">FDAARGOS_148</strain>
    </source>
</reference>
<proteinExistence type="predicted"/>
<sequence>MIRAIKLIFDVKSFRSEHHIAPQIELITADDIDNAYEKVLSSKVKYRFVIDISTM</sequence>
<evidence type="ECO:0000313" key="1">
    <source>
        <dbReference type="EMBL" id="PNN29462.1"/>
    </source>
</evidence>
<comment type="caution">
    <text evidence="1">The sequence shown here is derived from an EMBL/GenBank/DDBJ whole genome shotgun (WGS) entry which is preliminary data.</text>
</comment>
<dbReference type="Gene3D" id="3.90.180.10">
    <property type="entry name" value="Medium-chain alcohol dehydrogenases, catalytic domain"/>
    <property type="match status" value="1"/>
</dbReference>
<gene>
    <name evidence="1" type="ORF">AL503_003170</name>
</gene>
<protein>
    <submittedName>
        <fullName evidence="1">Alcohol dehydrogenase</fullName>
    </submittedName>
</protein>
<accession>A0A2K0AWQ8</accession>
<dbReference type="Gene3D" id="3.40.50.720">
    <property type="entry name" value="NAD(P)-binding Rossmann-like Domain"/>
    <property type="match status" value="1"/>
</dbReference>